<dbReference type="RefSeq" id="WP_129455331.1">
    <property type="nucleotide sequence ID" value="NZ_JACXYX010000001.1"/>
</dbReference>
<dbReference type="CDD" id="cd08490">
    <property type="entry name" value="PBP2_NikA_DppA_OppA_like_3"/>
    <property type="match status" value="1"/>
</dbReference>
<dbReference type="InterPro" id="IPR000914">
    <property type="entry name" value="SBP_5_dom"/>
</dbReference>
<dbReference type="InterPro" id="IPR030678">
    <property type="entry name" value="Peptide/Ni-bd"/>
</dbReference>
<dbReference type="AlphaFoldDB" id="A0A4Q2SC78"/>
<dbReference type="PIRSF" id="PIRSF002741">
    <property type="entry name" value="MppA"/>
    <property type="match status" value="1"/>
</dbReference>
<protein>
    <submittedName>
        <fullName evidence="3">ABC transporter substrate-binding protein</fullName>
    </submittedName>
</protein>
<dbReference type="GO" id="GO:0042597">
    <property type="term" value="C:periplasmic space"/>
    <property type="evidence" value="ECO:0007669"/>
    <property type="project" value="UniProtKB-ARBA"/>
</dbReference>
<accession>A0A4Q2SC78</accession>
<comment type="caution">
    <text evidence="3">The sequence shown here is derived from an EMBL/GenBank/DDBJ whole genome shotgun (WGS) entry which is preliminary data.</text>
</comment>
<reference evidence="3 4" key="1">
    <citation type="submission" date="2019-01" db="EMBL/GenBank/DDBJ databases">
        <title>Novel species of Nocardioides.</title>
        <authorList>
            <person name="Liu Q."/>
            <person name="Xin Y.-H."/>
        </authorList>
    </citation>
    <scope>NUCLEOTIDE SEQUENCE [LARGE SCALE GENOMIC DNA]</scope>
    <source>
        <strain evidence="3 4">CGMCC 4.6875</strain>
    </source>
</reference>
<organism evidence="3 4">
    <name type="scientific">Nocardioides ganghwensis</name>
    <dbReference type="NCBI Taxonomy" id="252230"/>
    <lineage>
        <taxon>Bacteria</taxon>
        <taxon>Bacillati</taxon>
        <taxon>Actinomycetota</taxon>
        <taxon>Actinomycetes</taxon>
        <taxon>Propionibacteriales</taxon>
        <taxon>Nocardioidaceae</taxon>
        <taxon>Nocardioides</taxon>
    </lineage>
</organism>
<dbReference type="PANTHER" id="PTHR30290:SF83">
    <property type="entry name" value="ABC TRANSPORTER SUBSTRATE-BINDING PROTEIN"/>
    <property type="match status" value="1"/>
</dbReference>
<sequence length="518" mass="55118">MRSFRMLAVAVATVIAGSGCTAPAAEGGSAGHPHDRDALRVVGPFEVHSVAPVESSGLFTRLEVAETLVSSDLEGELQPGLSPSWTDSADGREWTFDLPADATFHDGTPVTADAVAASLQAAYEESASPLAAAPVERIAAAGDAVRIELDQQYPSLPATLTHYSTAVLAPASWDGGRVTEVIGTGPYEIEDVELPARVEVTRFEDFRGEAPAIEQVSFQTVARAESRALMAVSDQADVVFGLEPAGRERVDGSDTAEMVSSLQPRSLMMKVNVEDPVLEDVRVRQALSLALDRESMADAVLREPDLAATQLFPPSLTAWNQPDLEPLEHDTEAAAALLDEAGWTAGPDGVRTKGGQPLELTLTTYPDRPELPALATAIQASLEDVGVAVRVDVTNSSEIPARHADGSLQLGLLAKHLALVTDPLPTVAETFAEEGSEWGVMEWRNDDVARAIADLEAGADEDEAEQDRATIATAAQEELPLIPVAWYRMNAAVSGHVDGFVMDPLERTWHLSQATWAS</sequence>
<dbReference type="GO" id="GO:0043190">
    <property type="term" value="C:ATP-binding cassette (ABC) transporter complex"/>
    <property type="evidence" value="ECO:0007669"/>
    <property type="project" value="InterPro"/>
</dbReference>
<dbReference type="InterPro" id="IPR039424">
    <property type="entry name" value="SBP_5"/>
</dbReference>
<dbReference type="Pfam" id="PF00496">
    <property type="entry name" value="SBP_bac_5"/>
    <property type="match status" value="1"/>
</dbReference>
<evidence type="ECO:0000259" key="2">
    <source>
        <dbReference type="Pfam" id="PF00496"/>
    </source>
</evidence>
<dbReference type="GO" id="GO:1904680">
    <property type="term" value="F:peptide transmembrane transporter activity"/>
    <property type="evidence" value="ECO:0007669"/>
    <property type="project" value="TreeGrafter"/>
</dbReference>
<feature type="chain" id="PRO_5020263367" evidence="1">
    <location>
        <begin position="25"/>
        <end position="518"/>
    </location>
</feature>
<name>A0A4Q2SC78_9ACTN</name>
<keyword evidence="1" id="KW-0732">Signal</keyword>
<dbReference type="Gene3D" id="3.40.190.10">
    <property type="entry name" value="Periplasmic binding protein-like II"/>
    <property type="match status" value="1"/>
</dbReference>
<dbReference type="SUPFAM" id="SSF53850">
    <property type="entry name" value="Periplasmic binding protein-like II"/>
    <property type="match status" value="1"/>
</dbReference>
<evidence type="ECO:0000256" key="1">
    <source>
        <dbReference type="SAM" id="SignalP"/>
    </source>
</evidence>
<dbReference type="PROSITE" id="PS51257">
    <property type="entry name" value="PROKAR_LIPOPROTEIN"/>
    <property type="match status" value="1"/>
</dbReference>
<dbReference type="Gene3D" id="3.10.105.10">
    <property type="entry name" value="Dipeptide-binding Protein, Domain 3"/>
    <property type="match status" value="1"/>
</dbReference>
<dbReference type="GO" id="GO:0015833">
    <property type="term" value="P:peptide transport"/>
    <property type="evidence" value="ECO:0007669"/>
    <property type="project" value="TreeGrafter"/>
</dbReference>
<evidence type="ECO:0000313" key="3">
    <source>
        <dbReference type="EMBL" id="RYC01565.1"/>
    </source>
</evidence>
<dbReference type="EMBL" id="SDWU01000011">
    <property type="protein sequence ID" value="RYC01565.1"/>
    <property type="molecule type" value="Genomic_DNA"/>
</dbReference>
<feature type="signal peptide" evidence="1">
    <location>
        <begin position="1"/>
        <end position="24"/>
    </location>
</feature>
<dbReference type="PANTHER" id="PTHR30290">
    <property type="entry name" value="PERIPLASMIC BINDING COMPONENT OF ABC TRANSPORTER"/>
    <property type="match status" value="1"/>
</dbReference>
<dbReference type="OrthoDB" id="9796817at2"/>
<gene>
    <name evidence="3" type="ORF">EUA07_11660</name>
</gene>
<feature type="domain" description="Solute-binding protein family 5" evidence="2">
    <location>
        <begin position="76"/>
        <end position="413"/>
    </location>
</feature>
<keyword evidence="4" id="KW-1185">Reference proteome</keyword>
<dbReference type="Proteomes" id="UP000293291">
    <property type="component" value="Unassembled WGS sequence"/>
</dbReference>
<proteinExistence type="predicted"/>
<evidence type="ECO:0000313" key="4">
    <source>
        <dbReference type="Proteomes" id="UP000293291"/>
    </source>
</evidence>